<keyword evidence="1" id="KW-1133">Transmembrane helix</keyword>
<feature type="transmembrane region" description="Helical" evidence="1">
    <location>
        <begin position="210"/>
        <end position="231"/>
    </location>
</feature>
<name>A0A6M5F144_9BILA</name>
<evidence type="ECO:0000313" key="2">
    <source>
        <dbReference type="EMBL" id="QJU04397.1"/>
    </source>
</evidence>
<keyword evidence="1" id="KW-0812">Transmembrane</keyword>
<sequence>MVSILGGLYSVSLGVGVSCSSVYWIWAALELGLVVVVYLSMMTNSRMGSGFEYFLAQAVGSLITVSGLLGELWGVALMGFFIKMGLFPFTPWVYRVLWGFNKGVGLGMVLGLQKVIPLGLMLEWGWLIQEGMGMFMGLLVVSSVLGGVGMLFGGGWVWVISSSSVFHTSWVVLMGVAGVVSVFTYYLGYMMVLMSLVMVSGQATSSSSSVAEVMAVLASLPPMLGFGLKLYSFVNLIGGMGVVISILAVVSCVSLIGYLRGVSSSRMTSVLSGEESPVSTLPPTLSWVLGSVLMVAMI</sequence>
<gene>
    <name evidence="2" type="primary">ND2</name>
</gene>
<dbReference type="AlphaFoldDB" id="A0A6M5F144"/>
<feature type="transmembrane region" description="Helical" evidence="1">
    <location>
        <begin position="134"/>
        <end position="158"/>
    </location>
</feature>
<keyword evidence="1" id="KW-0472">Membrane</keyword>
<geneLocation type="mitochondrion" evidence="2"/>
<protein>
    <submittedName>
        <fullName evidence="2">NADH dehydrogenase subunit 2</fullName>
    </submittedName>
</protein>
<dbReference type="EMBL" id="MN562482">
    <property type="protein sequence ID" value="QJU04397.1"/>
    <property type="molecule type" value="Genomic_DNA"/>
</dbReference>
<proteinExistence type="predicted"/>
<feature type="transmembrane region" description="Helical" evidence="1">
    <location>
        <begin position="237"/>
        <end position="259"/>
    </location>
</feature>
<reference evidence="2" key="1">
    <citation type="submission" date="2019-10" db="EMBL/GenBank/DDBJ databases">
        <title>The genome and transcriptome of the thorny-headed worm Pomphorhynchus laevis (Acanthocephala).</title>
        <authorList>
            <person name="Mauer K."/>
            <person name="Hellmann S.L."/>
            <person name="Groth M."/>
            <person name="Froebius A.C."/>
            <person name="Zischler H."/>
            <person name="Hankeln T."/>
            <person name="Herlyn H."/>
        </authorList>
    </citation>
    <scope>NUCLEOTIDE SEQUENCE</scope>
</reference>
<organism evidence="2">
    <name type="scientific">Pomphorhynchus laevis</name>
    <dbReference type="NCBI Taxonomy" id="141832"/>
    <lineage>
        <taxon>Eukaryota</taxon>
        <taxon>Metazoa</taxon>
        <taxon>Spiralia</taxon>
        <taxon>Lophotrochozoa</taxon>
        <taxon>Acanthocephala</taxon>
        <taxon>Palaeacanthocephala</taxon>
        <taxon>Echinorhynchida</taxon>
        <taxon>Pomphorhynchidae</taxon>
        <taxon>Pomphorhynchus</taxon>
    </lineage>
</organism>
<evidence type="ECO:0000256" key="1">
    <source>
        <dbReference type="SAM" id="Phobius"/>
    </source>
</evidence>
<accession>A0A6M5F144</accession>
<feature type="transmembrane region" description="Helical" evidence="1">
    <location>
        <begin position="102"/>
        <end position="122"/>
    </location>
</feature>
<keyword evidence="2" id="KW-0496">Mitochondrion</keyword>
<feature type="transmembrane region" description="Helical" evidence="1">
    <location>
        <begin position="170"/>
        <end position="198"/>
    </location>
</feature>
<feature type="transmembrane region" description="Helical" evidence="1">
    <location>
        <begin position="53"/>
        <end position="82"/>
    </location>
</feature>
<feature type="transmembrane region" description="Helical" evidence="1">
    <location>
        <begin position="23"/>
        <end position="41"/>
    </location>
</feature>